<name>A0ABU5VWS2_9BACT</name>
<evidence type="ECO:0000313" key="3">
    <source>
        <dbReference type="Proteomes" id="UP001302274"/>
    </source>
</evidence>
<keyword evidence="3" id="KW-1185">Reference proteome</keyword>
<comment type="caution">
    <text evidence="2">The sequence shown here is derived from an EMBL/GenBank/DDBJ whole genome shotgun (WGS) entry which is preliminary data.</text>
</comment>
<organism evidence="2 3">
    <name type="scientific">Bacteriovorax antarcticus</name>
    <dbReference type="NCBI Taxonomy" id="3088717"/>
    <lineage>
        <taxon>Bacteria</taxon>
        <taxon>Pseudomonadati</taxon>
        <taxon>Bdellovibrionota</taxon>
        <taxon>Bacteriovoracia</taxon>
        <taxon>Bacteriovoracales</taxon>
        <taxon>Bacteriovoracaceae</taxon>
        <taxon>Bacteriovorax</taxon>
    </lineage>
</organism>
<evidence type="ECO:0000256" key="1">
    <source>
        <dbReference type="SAM" id="SignalP"/>
    </source>
</evidence>
<reference evidence="2 3" key="1">
    <citation type="submission" date="2023-11" db="EMBL/GenBank/DDBJ databases">
        <title>A Novel Polar Bacteriovorax (B. antarcticus) Isolated from the Biocrust in Antarctica.</title>
        <authorList>
            <person name="Mun W."/>
            <person name="Choi S.Y."/>
            <person name="Mitchell R.J."/>
        </authorList>
    </citation>
    <scope>NUCLEOTIDE SEQUENCE [LARGE SCALE GENOMIC DNA]</scope>
    <source>
        <strain evidence="2 3">PP10</strain>
    </source>
</reference>
<dbReference type="EMBL" id="JAYGJQ010000001">
    <property type="protein sequence ID" value="MEA9356085.1"/>
    <property type="molecule type" value="Genomic_DNA"/>
</dbReference>
<dbReference type="Proteomes" id="UP001302274">
    <property type="component" value="Unassembled WGS sequence"/>
</dbReference>
<dbReference type="RefSeq" id="WP_323575760.1">
    <property type="nucleotide sequence ID" value="NZ_JAYGJQ010000001.1"/>
</dbReference>
<feature type="chain" id="PRO_5046630171" evidence="1">
    <location>
        <begin position="20"/>
        <end position="144"/>
    </location>
</feature>
<protein>
    <submittedName>
        <fullName evidence="2">Uncharacterized protein</fullName>
    </submittedName>
</protein>
<feature type="signal peptide" evidence="1">
    <location>
        <begin position="1"/>
        <end position="19"/>
    </location>
</feature>
<proteinExistence type="predicted"/>
<accession>A0ABU5VWS2</accession>
<keyword evidence="1" id="KW-0732">Signal</keyword>
<evidence type="ECO:0000313" key="2">
    <source>
        <dbReference type="EMBL" id="MEA9356085.1"/>
    </source>
</evidence>
<sequence>MKILSILSFYFLLSTQAQASLEGDYQLIKGPTLCPIGSISLRPDIKDKTRTLLFGSQLSWVLNLEDKSVVKEVVEGGCTYTTAYEKTDNAFKAKTTRSSCPKIPENGVITEMMELKNDKLNYQYEFTSEQNKKTTYSCFYIIRK</sequence>
<gene>
    <name evidence="2" type="ORF">SHI21_07730</name>
</gene>